<dbReference type="RefSeq" id="WP_105988415.1">
    <property type="nucleotide sequence ID" value="NZ_POST01000007.1"/>
</dbReference>
<sequence>MDLTVLLSQLDKGTPLYYVVLTVFVLTQLYKYLHNAKLDKQMKVVSDKAKQIVIPIANMTGLANADRRAKAVDMLYNWAVAHKIKISRNNAAHIIDFAYHYCKNQGWLNDKQPVTTGNPEDLTPEQLDNMTPDK</sequence>
<keyword evidence="2" id="KW-0472">Membrane</keyword>
<accession>A0ABY2YSD0</accession>
<evidence type="ECO:0008006" key="5">
    <source>
        <dbReference type="Google" id="ProtNLM"/>
    </source>
</evidence>
<proteinExistence type="predicted"/>
<evidence type="ECO:0000313" key="3">
    <source>
        <dbReference type="EMBL" id="TPR12409.1"/>
    </source>
</evidence>
<gene>
    <name evidence="3" type="ORF">DY048_07615</name>
</gene>
<keyword evidence="4" id="KW-1185">Reference proteome</keyword>
<comment type="caution">
    <text evidence="3">The sequence shown here is derived from an EMBL/GenBank/DDBJ whole genome shotgun (WGS) entry which is preliminary data.</text>
</comment>
<keyword evidence="2" id="KW-1133">Transmembrane helix</keyword>
<evidence type="ECO:0000256" key="2">
    <source>
        <dbReference type="SAM" id="Phobius"/>
    </source>
</evidence>
<evidence type="ECO:0000313" key="4">
    <source>
        <dbReference type="Proteomes" id="UP000767392"/>
    </source>
</evidence>
<keyword evidence="2" id="KW-0812">Transmembrane</keyword>
<reference evidence="3 4" key="1">
    <citation type="submission" date="2018-08" db="EMBL/GenBank/DDBJ databases">
        <title>Comparative genomics of wild bee and flower associated Lactobacillus reveals potential adaptation to the bee host.</title>
        <authorList>
            <person name="Vuong H.Q."/>
            <person name="Mcfrederick Q.S."/>
        </authorList>
    </citation>
    <scope>NUCLEOTIDE SEQUENCE [LARGE SCALE GENOMIC DNA]</scope>
    <source>
        <strain evidence="3 4">HV_04</strain>
    </source>
</reference>
<dbReference type="EMBL" id="QUAM01000008">
    <property type="protein sequence ID" value="TPR12409.1"/>
    <property type="molecule type" value="Genomic_DNA"/>
</dbReference>
<protein>
    <recommendedName>
        <fullName evidence="5">Phage holin</fullName>
    </recommendedName>
</protein>
<dbReference type="Proteomes" id="UP000767392">
    <property type="component" value="Unassembled WGS sequence"/>
</dbReference>
<feature type="region of interest" description="Disordered" evidence="1">
    <location>
        <begin position="112"/>
        <end position="134"/>
    </location>
</feature>
<organism evidence="3 4">
    <name type="scientific">Apilactobacillus timberlakei</name>
    <dbReference type="NCBI Taxonomy" id="2008380"/>
    <lineage>
        <taxon>Bacteria</taxon>
        <taxon>Bacillati</taxon>
        <taxon>Bacillota</taxon>
        <taxon>Bacilli</taxon>
        <taxon>Lactobacillales</taxon>
        <taxon>Lactobacillaceae</taxon>
        <taxon>Apilactobacillus</taxon>
    </lineage>
</organism>
<evidence type="ECO:0000256" key="1">
    <source>
        <dbReference type="SAM" id="MobiDB-lite"/>
    </source>
</evidence>
<feature type="transmembrane region" description="Helical" evidence="2">
    <location>
        <begin position="15"/>
        <end position="33"/>
    </location>
</feature>
<name>A0ABY2YSD0_9LACO</name>